<dbReference type="Proteomes" id="UP000470082">
    <property type="component" value="Unassembled WGS sequence"/>
</dbReference>
<organism evidence="7 8">
    <name type="scientific">Floccifex porci</name>
    <dbReference type="NCBI Taxonomy" id="2606629"/>
    <lineage>
        <taxon>Bacteria</taxon>
        <taxon>Bacillati</taxon>
        <taxon>Bacillota</taxon>
        <taxon>Erysipelotrichia</taxon>
        <taxon>Erysipelotrichales</taxon>
        <taxon>Erysipelotrichaceae</taxon>
        <taxon>Floccifex</taxon>
    </lineage>
</organism>
<dbReference type="InterPro" id="IPR007197">
    <property type="entry name" value="rSAM"/>
</dbReference>
<dbReference type="Pfam" id="PF04055">
    <property type="entry name" value="Radical_SAM"/>
    <property type="match status" value="1"/>
</dbReference>
<dbReference type="InterPro" id="IPR023867">
    <property type="entry name" value="Sulphatase_maturase_rSAM"/>
</dbReference>
<dbReference type="RefSeq" id="WP_154460168.1">
    <property type="nucleotide sequence ID" value="NZ_VUMM01000009.1"/>
</dbReference>
<dbReference type="SFLD" id="SFLDG01072">
    <property type="entry name" value="dehydrogenase_like"/>
    <property type="match status" value="1"/>
</dbReference>
<proteinExistence type="inferred from homology"/>
<evidence type="ECO:0000256" key="1">
    <source>
        <dbReference type="ARBA" id="ARBA00022691"/>
    </source>
</evidence>
<protein>
    <submittedName>
        <fullName evidence="7">His-Xaa-Ser system radical SAM maturase HxsB</fullName>
    </submittedName>
</protein>
<evidence type="ECO:0000313" key="7">
    <source>
        <dbReference type="EMBL" id="MSS01630.1"/>
    </source>
</evidence>
<dbReference type="SFLD" id="SFLDG01384">
    <property type="entry name" value="thioether_bond_formation_requi"/>
    <property type="match status" value="1"/>
</dbReference>
<name>A0A7X2N364_9FIRM</name>
<evidence type="ECO:0000256" key="5">
    <source>
        <dbReference type="ARBA" id="ARBA00023601"/>
    </source>
</evidence>
<evidence type="ECO:0000256" key="3">
    <source>
        <dbReference type="ARBA" id="ARBA00023004"/>
    </source>
</evidence>
<keyword evidence="8" id="KW-1185">Reference proteome</keyword>
<dbReference type="SFLD" id="SFLDG01386">
    <property type="entry name" value="main_SPASM_domain-containing"/>
    <property type="match status" value="1"/>
</dbReference>
<dbReference type="GO" id="GO:0046872">
    <property type="term" value="F:metal ion binding"/>
    <property type="evidence" value="ECO:0007669"/>
    <property type="project" value="UniProtKB-KW"/>
</dbReference>
<comment type="caution">
    <text evidence="7">The sequence shown here is derived from an EMBL/GenBank/DDBJ whole genome shotgun (WGS) entry which is preliminary data.</text>
</comment>
<dbReference type="SFLD" id="SFLDG01067">
    <property type="entry name" value="SPASM/twitch_domain_containing"/>
    <property type="match status" value="1"/>
</dbReference>
<dbReference type="PROSITE" id="PS51918">
    <property type="entry name" value="RADICAL_SAM"/>
    <property type="match status" value="1"/>
</dbReference>
<dbReference type="AlphaFoldDB" id="A0A7X2N364"/>
<feature type="domain" description="Radical SAM core" evidence="6">
    <location>
        <begin position="77"/>
        <end position="303"/>
    </location>
</feature>
<dbReference type="SUPFAM" id="SSF102114">
    <property type="entry name" value="Radical SAM enzymes"/>
    <property type="match status" value="1"/>
</dbReference>
<comment type="similarity">
    <text evidence="5">Belongs to the radical SAM superfamily. Anaerobic sulfatase-maturating enzyme family.</text>
</comment>
<dbReference type="EMBL" id="VUMM01000009">
    <property type="protein sequence ID" value="MSS01630.1"/>
    <property type="molecule type" value="Genomic_DNA"/>
</dbReference>
<gene>
    <name evidence="7" type="primary">hxsB</name>
    <name evidence="7" type="ORF">FYJ50_05900</name>
</gene>
<dbReference type="InterPro" id="IPR024023">
    <property type="entry name" value="rSAM_paired_HxsB"/>
</dbReference>
<keyword evidence="4" id="KW-0411">Iron-sulfur</keyword>
<dbReference type="InterPro" id="IPR058240">
    <property type="entry name" value="rSAM_sf"/>
</dbReference>
<keyword evidence="1" id="KW-0949">S-adenosyl-L-methionine</keyword>
<dbReference type="NCBIfam" id="TIGR03978">
    <property type="entry name" value="rSAM_paired_1"/>
    <property type="match status" value="1"/>
</dbReference>
<evidence type="ECO:0000313" key="8">
    <source>
        <dbReference type="Proteomes" id="UP000470082"/>
    </source>
</evidence>
<reference evidence="7 8" key="1">
    <citation type="submission" date="2019-08" db="EMBL/GenBank/DDBJ databases">
        <title>In-depth cultivation of the pig gut microbiome towards novel bacterial diversity and tailored functional studies.</title>
        <authorList>
            <person name="Wylensek D."/>
            <person name="Hitch T.C.A."/>
            <person name="Clavel T."/>
        </authorList>
    </citation>
    <scope>NUCLEOTIDE SEQUENCE [LARGE SCALE GENOMIC DNA]</scope>
    <source>
        <strain evidence="7 8">LKV-178-WT-2G</strain>
    </source>
</reference>
<evidence type="ECO:0000256" key="4">
    <source>
        <dbReference type="ARBA" id="ARBA00023014"/>
    </source>
</evidence>
<dbReference type="InterPro" id="IPR006638">
    <property type="entry name" value="Elp3/MiaA/NifB-like_rSAM"/>
</dbReference>
<evidence type="ECO:0000256" key="2">
    <source>
        <dbReference type="ARBA" id="ARBA00022723"/>
    </source>
</evidence>
<evidence type="ECO:0000259" key="6">
    <source>
        <dbReference type="PROSITE" id="PS51918"/>
    </source>
</evidence>
<dbReference type="CDD" id="cd01335">
    <property type="entry name" value="Radical_SAM"/>
    <property type="match status" value="1"/>
</dbReference>
<keyword evidence="2" id="KW-0479">Metal-binding</keyword>
<dbReference type="SFLD" id="SFLDS00029">
    <property type="entry name" value="Radical_SAM"/>
    <property type="match status" value="1"/>
</dbReference>
<dbReference type="InterPro" id="IPR013785">
    <property type="entry name" value="Aldolase_TIM"/>
</dbReference>
<dbReference type="PANTHER" id="PTHR43273:SF3">
    <property type="entry name" value="ANAEROBIC SULFATASE-MATURATING ENZYME HOMOLOG ASLB-RELATED"/>
    <property type="match status" value="1"/>
</dbReference>
<dbReference type="GO" id="GO:0051536">
    <property type="term" value="F:iron-sulfur cluster binding"/>
    <property type="evidence" value="ECO:0007669"/>
    <property type="project" value="UniProtKB-KW"/>
</dbReference>
<dbReference type="GO" id="GO:0016491">
    <property type="term" value="F:oxidoreductase activity"/>
    <property type="evidence" value="ECO:0007669"/>
    <property type="project" value="InterPro"/>
</dbReference>
<dbReference type="PANTHER" id="PTHR43273">
    <property type="entry name" value="ANAEROBIC SULFATASE-MATURATING ENZYME HOMOLOG ASLB-RELATED"/>
    <property type="match status" value="1"/>
</dbReference>
<keyword evidence="3" id="KW-0408">Iron</keyword>
<dbReference type="SMART" id="SM00729">
    <property type="entry name" value="Elp3"/>
    <property type="match status" value="1"/>
</dbReference>
<sequence length="464" mass="53240">MKWNYFNFRQFKDKILMTNDLGKHIFVSLEDFRKIINKTIDLNSDIGKELIQKQFIYEGTNLLFCNENYSSIRQIKSHLNIATSLHIFVVTTGCNTSCIYCQANKGNENTKLRVMDELMAEKAVDIALQSPNKYLSFEFQGGEPLINFNVIKQIVLYAEQHKGNHEIFYNVVTNLTLITDEILEFFKKYRFDISTSLDGPIYVHDFNRPYKSGKGTFEDVTQSINKIRNAGLRVGAIQTTTRHSLNYSKEIVNTYQELGFDSIFLRPLTPLGKANKSWNLIGYSAKEFLDFYRKALDELFTINSNGTYIKENHAGILYSRIQGNAENYMELRSPCGASIGQIAYYSDGNIFTCDEGRMLYEMGYDTFKLGNVFENSYYDLINNGVSKTVCAASILETIPSCCDCVYQPYCGTCPVVTYSKNDDIIEKSPFGYKCTIYSGIMDILFEKILENDKKILDILEMWSN</sequence>
<dbReference type="Gene3D" id="3.20.20.70">
    <property type="entry name" value="Aldolase class I"/>
    <property type="match status" value="1"/>
</dbReference>
<accession>A0A7X2N364</accession>